<evidence type="ECO:0008006" key="4">
    <source>
        <dbReference type="Google" id="ProtNLM"/>
    </source>
</evidence>
<keyword evidence="3" id="KW-1185">Reference proteome</keyword>
<evidence type="ECO:0000313" key="3">
    <source>
        <dbReference type="Proteomes" id="UP000803884"/>
    </source>
</evidence>
<accession>A0AB34KI52</accession>
<gene>
    <name evidence="2" type="ORF">WHR41_06547</name>
</gene>
<comment type="caution">
    <text evidence="2">The sequence shown here is derived from an EMBL/GenBank/DDBJ whole genome shotgun (WGS) entry which is preliminary data.</text>
</comment>
<name>A0AB34KI52_9PEZI</name>
<dbReference type="EMBL" id="JAAQHG020000023">
    <property type="protein sequence ID" value="KAL1584799.1"/>
    <property type="molecule type" value="Genomic_DNA"/>
</dbReference>
<dbReference type="PANTHER" id="PTHR36847:SF1">
    <property type="entry name" value="AMIDOLIGASE ENZYME"/>
    <property type="match status" value="1"/>
</dbReference>
<evidence type="ECO:0000313" key="2">
    <source>
        <dbReference type="EMBL" id="KAL1584799.1"/>
    </source>
</evidence>
<organism evidence="2 3">
    <name type="scientific">Cladosporium halotolerans</name>
    <dbReference type="NCBI Taxonomy" id="1052096"/>
    <lineage>
        <taxon>Eukaryota</taxon>
        <taxon>Fungi</taxon>
        <taxon>Dikarya</taxon>
        <taxon>Ascomycota</taxon>
        <taxon>Pezizomycotina</taxon>
        <taxon>Dothideomycetes</taxon>
        <taxon>Dothideomycetidae</taxon>
        <taxon>Cladosporiales</taxon>
        <taxon>Cladosporiaceae</taxon>
        <taxon>Cladosporium</taxon>
    </lineage>
</organism>
<proteinExistence type="predicted"/>
<protein>
    <recommendedName>
        <fullName evidence="4">Amidoligase enzyme-domain-containing protein</fullName>
    </recommendedName>
</protein>
<reference evidence="2 3" key="1">
    <citation type="journal article" date="2020" name="Microbiol. Resour. Announc.">
        <title>Draft Genome Sequence of a Cladosporium Species Isolated from the Mesophotic Ascidian Didemnum maculosum.</title>
        <authorList>
            <person name="Gioti A."/>
            <person name="Siaperas R."/>
            <person name="Nikolaivits E."/>
            <person name="Le Goff G."/>
            <person name="Ouazzani J."/>
            <person name="Kotoulas G."/>
            <person name="Topakas E."/>
        </authorList>
    </citation>
    <scope>NUCLEOTIDE SEQUENCE [LARGE SCALE GENOMIC DNA]</scope>
    <source>
        <strain evidence="2 3">TM138-S3</strain>
    </source>
</reference>
<dbReference type="PANTHER" id="PTHR36847">
    <property type="entry name" value="AMIDOLIGASE ENZYME"/>
    <property type="match status" value="1"/>
</dbReference>
<dbReference type="GeneID" id="96007990"/>
<feature type="region of interest" description="Disordered" evidence="1">
    <location>
        <begin position="261"/>
        <end position="282"/>
    </location>
</feature>
<sequence>MAPQRNASDGMTLGIDFEVIVVSPARFFFNLAADPGATYSRRNLNYLLDTISKDLAARGIDGSGRVCDHDNYQKWYLRRTLETVVLSADEAKYIKIFDEDEEEEEDGEEEAPAVQQIKICSRKFSVDEDWQAEVGQVLEAIRAYETRGCSIITNELTQFHVHIGFGDTQMPLRTAKSVLQLCTAFEDRLDEIHSSSQIDQNPDAGLPADRMFNASLGWHFSKNNDMNESKNFCHWLEIIEKCTTFEELGRLFLNSSERGTSDDGFIDGTPGDGTGTMSEEESQSIFNEGFHQDYIDGDRSDEDDDQEAEDPARWEYLMDNRHEPTDPYLNGKWATVNVDNLYPERQGLADTRVNTLEFRQHAGTLNSERVCAYAELVRCLVLYCHNASDEEFLQLCSKAGYPESELGQFMDAIGLTADTVSYYDQQLSMQTLINDEFWLEQSKIALQACTGIEAVGLASYMHGVSQSKLSAVTAKIDAKRGAGRYADLSVRYMDVSGVYRKFFGWNADASSDPAKVSSLTRAMVFRRLDGSKAE</sequence>
<evidence type="ECO:0000256" key="1">
    <source>
        <dbReference type="SAM" id="MobiDB-lite"/>
    </source>
</evidence>
<dbReference type="Proteomes" id="UP000803884">
    <property type="component" value="Unassembled WGS sequence"/>
</dbReference>
<dbReference type="AlphaFoldDB" id="A0AB34KI52"/>
<dbReference type="RefSeq" id="XP_069227905.1">
    <property type="nucleotide sequence ID" value="XM_069375152.1"/>
</dbReference>